<evidence type="ECO:0000256" key="3">
    <source>
        <dbReference type="ARBA" id="ARBA00023004"/>
    </source>
</evidence>
<keyword evidence="5" id="KW-0732">Signal</keyword>
<feature type="chain" id="PRO_5018097565" evidence="5">
    <location>
        <begin position="22"/>
        <end position="394"/>
    </location>
</feature>
<dbReference type="Gene3D" id="1.10.760.10">
    <property type="entry name" value="Cytochrome c-like domain"/>
    <property type="match status" value="1"/>
</dbReference>
<evidence type="ECO:0000256" key="1">
    <source>
        <dbReference type="ARBA" id="ARBA00022617"/>
    </source>
</evidence>
<feature type="domain" description="Cytochrome c" evidence="6">
    <location>
        <begin position="266"/>
        <end position="388"/>
    </location>
</feature>
<dbReference type="PROSITE" id="PS51007">
    <property type="entry name" value="CYTC"/>
    <property type="match status" value="1"/>
</dbReference>
<sequence length="394" mass="44628">MKKWFATALSGFAALTTVAMASEYSAFYKYEVLNAKKVSSKLTADPSSSVWKTVPGKYVYLYPQVSVRLNDKKANSLIPKKSLQRALVKVAYNNEVLAVYVQWKDNTPSTQAKYNTDSYADGVSIEVPNKFGRGITLPYIGMGDENHPVTVYLQKTVAGRDYQKVFVSEGFGSLTEIKEEGSDISMKYNKQKHLWTAVFVRPLKTENSNLKAGLVPIAFAIWDGKYMERDGNKSLSRWKFIRLPSYSLDKEYLKYVAWGIPYKSIGNPARGKQLMKQNGCNGCHRYDDQQTAPPGMAPNLSDIGGIANAPYLRESIINPSDVVIRNLNPNRHYNKFAKPDKFNAYPNNDMYTWYTVGPDGKKMSKMPPYSHLSEKDINDIVAYLKSLRNWKNFK</sequence>
<dbReference type="GO" id="GO:0009055">
    <property type="term" value="F:electron transfer activity"/>
    <property type="evidence" value="ECO:0007669"/>
    <property type="project" value="InterPro"/>
</dbReference>
<dbReference type="Proteomes" id="UP000280842">
    <property type="component" value="Unassembled WGS sequence"/>
</dbReference>
<dbReference type="GO" id="GO:0046872">
    <property type="term" value="F:metal ion binding"/>
    <property type="evidence" value="ECO:0007669"/>
    <property type="project" value="UniProtKB-KW"/>
</dbReference>
<evidence type="ECO:0000313" key="8">
    <source>
        <dbReference type="Proteomes" id="UP000280842"/>
    </source>
</evidence>
<reference evidence="7 8" key="1">
    <citation type="submission" date="2018-10" db="EMBL/GenBank/DDBJ databases">
        <title>Genomic Encyclopedia of Archaeal and Bacterial Type Strains, Phase II (KMG-II): from individual species to whole genera.</title>
        <authorList>
            <person name="Goeker M."/>
        </authorList>
    </citation>
    <scope>NUCLEOTIDE SEQUENCE [LARGE SCALE GENOMIC DNA]</scope>
    <source>
        <strain evidence="7 8">VM1</strain>
    </source>
</reference>
<dbReference type="InterPro" id="IPR009056">
    <property type="entry name" value="Cyt_c-like_dom"/>
</dbReference>
<dbReference type="RefSeq" id="WP_245960329.1">
    <property type="nucleotide sequence ID" value="NZ_REFO01000012.1"/>
</dbReference>
<gene>
    <name evidence="7" type="ORF">CLV39_1166</name>
</gene>
<dbReference type="AlphaFoldDB" id="A0A3M0BZP5"/>
<dbReference type="Gene3D" id="2.60.40.1190">
    <property type="match status" value="1"/>
</dbReference>
<dbReference type="SUPFAM" id="SSF46626">
    <property type="entry name" value="Cytochrome c"/>
    <property type="match status" value="1"/>
</dbReference>
<proteinExistence type="predicted"/>
<protein>
    <submittedName>
        <fullName evidence="7">Complex iron-sulfur molybdoenzyme family reductase subunit gamma</fullName>
    </submittedName>
</protein>
<keyword evidence="2 4" id="KW-0479">Metal-binding</keyword>
<keyword evidence="8" id="KW-1185">Reference proteome</keyword>
<keyword evidence="3 4" id="KW-0408">Iron</keyword>
<dbReference type="InterPro" id="IPR036909">
    <property type="entry name" value="Cyt_c-like_dom_sf"/>
</dbReference>
<accession>A0A3M0BZP5</accession>
<organism evidence="7 8">
    <name type="scientific">Hydrogenothermus marinus</name>
    <dbReference type="NCBI Taxonomy" id="133270"/>
    <lineage>
        <taxon>Bacteria</taxon>
        <taxon>Pseudomonadati</taxon>
        <taxon>Aquificota</taxon>
        <taxon>Aquificia</taxon>
        <taxon>Aquificales</taxon>
        <taxon>Hydrogenothermaceae</taxon>
        <taxon>Hydrogenothermus</taxon>
    </lineage>
</organism>
<dbReference type="GO" id="GO:0042597">
    <property type="term" value="C:periplasmic space"/>
    <property type="evidence" value="ECO:0007669"/>
    <property type="project" value="InterPro"/>
</dbReference>
<dbReference type="InterPro" id="IPR017838">
    <property type="entry name" value="DMSO_Rdtase_II_haem_b-bd_su"/>
</dbReference>
<name>A0A3M0BZP5_9AQUI</name>
<evidence type="ECO:0000256" key="2">
    <source>
        <dbReference type="ARBA" id="ARBA00022723"/>
    </source>
</evidence>
<evidence type="ECO:0000259" key="6">
    <source>
        <dbReference type="PROSITE" id="PS51007"/>
    </source>
</evidence>
<evidence type="ECO:0000256" key="4">
    <source>
        <dbReference type="PROSITE-ProRule" id="PRU00433"/>
    </source>
</evidence>
<dbReference type="CDD" id="cd09623">
    <property type="entry name" value="DOMON_EBDH"/>
    <property type="match status" value="1"/>
</dbReference>
<dbReference type="GO" id="GO:0020037">
    <property type="term" value="F:heme binding"/>
    <property type="evidence" value="ECO:0007669"/>
    <property type="project" value="InterPro"/>
</dbReference>
<evidence type="ECO:0000256" key="5">
    <source>
        <dbReference type="SAM" id="SignalP"/>
    </source>
</evidence>
<dbReference type="EMBL" id="REFO01000012">
    <property type="protein sequence ID" value="RMA96152.1"/>
    <property type="molecule type" value="Genomic_DNA"/>
</dbReference>
<comment type="caution">
    <text evidence="7">The sequence shown here is derived from an EMBL/GenBank/DDBJ whole genome shotgun (WGS) entry which is preliminary data.</text>
</comment>
<dbReference type="Pfam" id="PF00034">
    <property type="entry name" value="Cytochrom_C"/>
    <property type="match status" value="1"/>
</dbReference>
<keyword evidence="1 4" id="KW-0349">Heme</keyword>
<feature type="signal peptide" evidence="5">
    <location>
        <begin position="1"/>
        <end position="21"/>
    </location>
</feature>
<evidence type="ECO:0000313" key="7">
    <source>
        <dbReference type="EMBL" id="RMA96152.1"/>
    </source>
</evidence>